<evidence type="ECO:0000313" key="5">
    <source>
        <dbReference type="Proteomes" id="UP000698028"/>
    </source>
</evidence>
<keyword evidence="1" id="KW-0479">Metal-binding</keyword>
<dbReference type="Pfam" id="PF00149">
    <property type="entry name" value="Metallophos"/>
    <property type="match status" value="1"/>
</dbReference>
<organism evidence="4 5">
    <name type="scientific">Sphingomicrobium clamense</name>
    <dbReference type="NCBI Taxonomy" id="2851013"/>
    <lineage>
        <taxon>Bacteria</taxon>
        <taxon>Pseudomonadati</taxon>
        <taxon>Pseudomonadota</taxon>
        <taxon>Alphaproteobacteria</taxon>
        <taxon>Sphingomonadales</taxon>
        <taxon>Sphingomonadaceae</taxon>
        <taxon>Sphingomicrobium</taxon>
    </lineage>
</organism>
<dbReference type="PANTHER" id="PTHR42988:SF2">
    <property type="entry name" value="CYCLIC NUCLEOTIDE PHOSPHODIESTERASE CBUA0032-RELATED"/>
    <property type="match status" value="1"/>
</dbReference>
<dbReference type="PANTHER" id="PTHR42988">
    <property type="entry name" value="PHOSPHOHYDROLASE"/>
    <property type="match status" value="1"/>
</dbReference>
<dbReference type="Proteomes" id="UP000698028">
    <property type="component" value="Unassembled WGS sequence"/>
</dbReference>
<proteinExistence type="predicted"/>
<comment type="caution">
    <text evidence="4">The sequence shown here is derived from an EMBL/GenBank/DDBJ whole genome shotgun (WGS) entry which is preliminary data.</text>
</comment>
<dbReference type="RefSeq" id="WP_218632628.1">
    <property type="nucleotide sequence ID" value="NZ_JAHVAH010000001.1"/>
</dbReference>
<evidence type="ECO:0000313" key="4">
    <source>
        <dbReference type="EMBL" id="MBW0144660.1"/>
    </source>
</evidence>
<dbReference type="InterPro" id="IPR050884">
    <property type="entry name" value="CNP_phosphodiesterase-III"/>
</dbReference>
<dbReference type="EMBL" id="JAHVAH010000001">
    <property type="protein sequence ID" value="MBW0144660.1"/>
    <property type="molecule type" value="Genomic_DNA"/>
</dbReference>
<gene>
    <name evidence="4" type="ORF">KTQ36_05050</name>
</gene>
<evidence type="ECO:0000256" key="2">
    <source>
        <dbReference type="ARBA" id="ARBA00022801"/>
    </source>
</evidence>
<name>A0ABS6V521_9SPHN</name>
<feature type="domain" description="Calcineurin-like phosphoesterase" evidence="3">
    <location>
        <begin position="8"/>
        <end position="199"/>
    </location>
</feature>
<dbReference type="InterPro" id="IPR004843">
    <property type="entry name" value="Calcineurin-like_PHP"/>
</dbReference>
<evidence type="ECO:0000259" key="3">
    <source>
        <dbReference type="Pfam" id="PF00149"/>
    </source>
</evidence>
<keyword evidence="2" id="KW-0378">Hydrolase</keyword>
<sequence length="296" mass="33061">MRWLAMKTILHLSDMHFGEHEPAIVAAVEEHLDRTEADYCVLAGDFTQWASDKEFELAAAWTEKIRERGHKVMAVPGNHDVPSINLFERVFNPDGQWEEWMGEDKCPWFEDDGMAMLGLNTARGLVIKNGEIDAEQIAHMKEKFAGASDDALRVLVVHHPMFELPRGDERSDAIKNQEAAVSATDDAGVDLILSGHNHTSSVHRTLDLPKGDGSALVIQAGTAFSTRIRTEPPSFNIIRANRFDCSVKVLGWDGDHYVDRRQHRFVRDDDEAHWQPTDASAAEVIANVAKASENAD</sequence>
<evidence type="ECO:0000256" key="1">
    <source>
        <dbReference type="ARBA" id="ARBA00022723"/>
    </source>
</evidence>
<keyword evidence="5" id="KW-1185">Reference proteome</keyword>
<protein>
    <submittedName>
        <fullName evidence="4">Metallophosphoesterase</fullName>
    </submittedName>
</protein>
<reference evidence="4 5" key="1">
    <citation type="submission" date="2021-07" db="EMBL/GenBank/DDBJ databases">
        <title>The draft genome sequence of Sphingomicrobium sp. B8.</title>
        <authorList>
            <person name="Mu L."/>
        </authorList>
    </citation>
    <scope>NUCLEOTIDE SEQUENCE [LARGE SCALE GENOMIC DNA]</scope>
    <source>
        <strain evidence="4 5">B8</strain>
    </source>
</reference>
<accession>A0ABS6V521</accession>